<dbReference type="Proteomes" id="UP000024635">
    <property type="component" value="Unassembled WGS sequence"/>
</dbReference>
<name>A0A016U2A1_9BILA</name>
<protein>
    <submittedName>
        <fullName evidence="2">Uncharacterized protein</fullName>
    </submittedName>
</protein>
<reference evidence="3" key="1">
    <citation type="journal article" date="2015" name="Nat. Genet.">
        <title>The genome and transcriptome of the zoonotic hookworm Ancylostoma ceylanicum identify infection-specific gene families.</title>
        <authorList>
            <person name="Schwarz E.M."/>
            <person name="Hu Y."/>
            <person name="Antoshechkin I."/>
            <person name="Miller M.M."/>
            <person name="Sternberg P.W."/>
            <person name="Aroian R.V."/>
        </authorList>
    </citation>
    <scope>NUCLEOTIDE SEQUENCE</scope>
    <source>
        <strain evidence="3">HY135</strain>
    </source>
</reference>
<feature type="compositionally biased region" description="Basic and acidic residues" evidence="1">
    <location>
        <begin position="15"/>
        <end position="28"/>
    </location>
</feature>
<organism evidence="2 3">
    <name type="scientific">Ancylostoma ceylanicum</name>
    <dbReference type="NCBI Taxonomy" id="53326"/>
    <lineage>
        <taxon>Eukaryota</taxon>
        <taxon>Metazoa</taxon>
        <taxon>Ecdysozoa</taxon>
        <taxon>Nematoda</taxon>
        <taxon>Chromadorea</taxon>
        <taxon>Rhabditida</taxon>
        <taxon>Rhabditina</taxon>
        <taxon>Rhabditomorpha</taxon>
        <taxon>Strongyloidea</taxon>
        <taxon>Ancylostomatidae</taxon>
        <taxon>Ancylostomatinae</taxon>
        <taxon>Ancylostoma</taxon>
    </lineage>
</organism>
<feature type="region of interest" description="Disordered" evidence="1">
    <location>
        <begin position="1"/>
        <end position="28"/>
    </location>
</feature>
<feature type="region of interest" description="Disordered" evidence="1">
    <location>
        <begin position="69"/>
        <end position="89"/>
    </location>
</feature>
<feature type="compositionally biased region" description="Polar residues" evidence="1">
    <location>
        <begin position="71"/>
        <end position="89"/>
    </location>
</feature>
<comment type="caution">
    <text evidence="2">The sequence shown here is derived from an EMBL/GenBank/DDBJ whole genome shotgun (WGS) entry which is preliminary data.</text>
</comment>
<dbReference type="AlphaFoldDB" id="A0A016U2A1"/>
<evidence type="ECO:0000313" key="3">
    <source>
        <dbReference type="Proteomes" id="UP000024635"/>
    </source>
</evidence>
<accession>A0A016U2A1</accession>
<keyword evidence="3" id="KW-1185">Reference proteome</keyword>
<sequence length="89" mass="9963">MVLCHGSLQMANDPEAARGTRADERAHSVMESAQCQQLIARVRRNSNEEIRVVVVGQLRRRIDSGLRQRTRQPLATAQKPTTISSYFSG</sequence>
<evidence type="ECO:0000313" key="2">
    <source>
        <dbReference type="EMBL" id="EYC09076.1"/>
    </source>
</evidence>
<gene>
    <name evidence="2" type="primary">Acey_s0062.g3339</name>
    <name evidence="2" type="ORF">Y032_0062g3339</name>
</gene>
<proteinExistence type="predicted"/>
<dbReference type="EMBL" id="JARK01001398">
    <property type="protein sequence ID" value="EYC09076.1"/>
    <property type="molecule type" value="Genomic_DNA"/>
</dbReference>
<evidence type="ECO:0000256" key="1">
    <source>
        <dbReference type="SAM" id="MobiDB-lite"/>
    </source>
</evidence>